<dbReference type="RefSeq" id="WP_119857489.1">
    <property type="nucleotide sequence ID" value="NZ_JANEAB010000003.1"/>
</dbReference>
<dbReference type="OrthoDB" id="8139367at2"/>
<accession>A0A418V3T9</accession>
<proteinExistence type="predicted"/>
<dbReference type="AlphaFoldDB" id="A0A418V3T9"/>
<comment type="caution">
    <text evidence="1">The sequence shown here is derived from an EMBL/GenBank/DDBJ whole genome shotgun (WGS) entry which is preliminary data.</text>
</comment>
<dbReference type="Proteomes" id="UP000285523">
    <property type="component" value="Unassembled WGS sequence"/>
</dbReference>
<evidence type="ECO:0000313" key="1">
    <source>
        <dbReference type="EMBL" id="RJF70753.1"/>
    </source>
</evidence>
<protein>
    <submittedName>
        <fullName evidence="1">Uncharacterized protein</fullName>
    </submittedName>
</protein>
<name>A0A418V3T9_RHOPL</name>
<dbReference type="EMBL" id="QYYD01000015">
    <property type="protein sequence ID" value="RJF70753.1"/>
    <property type="molecule type" value="Genomic_DNA"/>
</dbReference>
<evidence type="ECO:0000313" key="2">
    <source>
        <dbReference type="Proteomes" id="UP000285523"/>
    </source>
</evidence>
<gene>
    <name evidence="1" type="ORF">D4Q52_15645</name>
</gene>
<organism evidence="1 2">
    <name type="scientific">Rhodopseudomonas palustris</name>
    <dbReference type="NCBI Taxonomy" id="1076"/>
    <lineage>
        <taxon>Bacteria</taxon>
        <taxon>Pseudomonadati</taxon>
        <taxon>Pseudomonadota</taxon>
        <taxon>Alphaproteobacteria</taxon>
        <taxon>Hyphomicrobiales</taxon>
        <taxon>Nitrobacteraceae</taxon>
        <taxon>Rhodopseudomonas</taxon>
    </lineage>
</organism>
<sequence>MVANYHVAVGDQNALGQYLVDRTVSTDKRPHLRIACIHCGEEYLAADVNFHNCKCPSCQSGEGTRLF</sequence>
<reference evidence="1 2" key="1">
    <citation type="submission" date="2018-09" db="EMBL/GenBank/DDBJ databases">
        <title>Draft genome sequence of Rhodopseudomonas palustris 2.1.18.</title>
        <authorList>
            <person name="Robertson S.L."/>
            <person name="Meyer T.E."/>
            <person name="Kyndt J.A."/>
        </authorList>
    </citation>
    <scope>NUCLEOTIDE SEQUENCE [LARGE SCALE GENOMIC DNA]</scope>
    <source>
        <strain evidence="1 2">2.1.18</strain>
    </source>
</reference>